<keyword evidence="4" id="KW-1003">Cell membrane</keyword>
<name>A0AAW9RU68_9HYPH</name>
<dbReference type="InterPro" id="IPR010065">
    <property type="entry name" value="AA_ABC_transptr_permease_3TM"/>
</dbReference>
<comment type="caution">
    <text evidence="10">The sequence shown here is derived from an EMBL/GenBank/DDBJ whole genome shotgun (WGS) entry which is preliminary data.</text>
</comment>
<evidence type="ECO:0000256" key="3">
    <source>
        <dbReference type="ARBA" id="ARBA00022448"/>
    </source>
</evidence>
<feature type="domain" description="ABC transmembrane type-1" evidence="9">
    <location>
        <begin position="238"/>
        <end position="429"/>
    </location>
</feature>
<feature type="transmembrane region" description="Helical" evidence="8">
    <location>
        <begin position="416"/>
        <end position="437"/>
    </location>
</feature>
<dbReference type="Proteomes" id="UP001378188">
    <property type="component" value="Unassembled WGS sequence"/>
</dbReference>
<feature type="transmembrane region" description="Helical" evidence="8">
    <location>
        <begin position="235"/>
        <end position="262"/>
    </location>
</feature>
<dbReference type="GO" id="GO:0043190">
    <property type="term" value="C:ATP-binding cassette (ABC) transporter complex"/>
    <property type="evidence" value="ECO:0007669"/>
    <property type="project" value="InterPro"/>
</dbReference>
<dbReference type="Pfam" id="PF00528">
    <property type="entry name" value="BPD_transp_1"/>
    <property type="match status" value="1"/>
</dbReference>
<dbReference type="Gene3D" id="1.10.3720.10">
    <property type="entry name" value="MetI-like"/>
    <property type="match status" value="1"/>
</dbReference>
<sequence length="447" mass="49206">MTSTHATEHSPEYAYVRRELAADAPPPISEVGVIGWTRKNLFSSWANTILTLFGLYLVWLIVPPIIEFAFINAVWTGENREACAGVDGACWAYVRAYFQQFIYGRYPIDERWRVDIVFVLFAVGLVPLLMPRAPFKRENIIYMLAIFPVVSFILLTGGDFDLNGLAFTRSTGGFWIEYLVLTLVLLAAAYGFARAGANDPRPALAVVGSIMVALAVVLAIVTIDFGLEDVETEQWGGLLVTLVIAVTGIVASLPLGIAFALGRRSKLPVVRLVSIIFIEFWRGVPLITVLFMSSVMLPLFLPEGVTFDKLLRALIGVALFAAAYMAEVVRGGLQAIPKGQYEGAQALGLGYGQMMGLIILPQALKLVIPGIVNTFIGLFKDTTLVLIIGLFDLLGQVQSSFTDPTWSTSTQSATGYLFAATVYWIFCFSMSRYSIFMEKRLHTGHRR</sequence>
<dbReference type="NCBIfam" id="TIGR01726">
    <property type="entry name" value="HEQRo_perm_3TM"/>
    <property type="match status" value="1"/>
</dbReference>
<keyword evidence="3 8" id="KW-0813">Transport</keyword>
<dbReference type="FunFam" id="1.10.3720.10:FF:000032">
    <property type="entry name" value="General amino acid ABC transporter permease"/>
    <property type="match status" value="1"/>
</dbReference>
<feature type="transmembrane region" description="Helical" evidence="8">
    <location>
        <begin position="313"/>
        <end position="333"/>
    </location>
</feature>
<dbReference type="GO" id="GO:0022857">
    <property type="term" value="F:transmembrane transporter activity"/>
    <property type="evidence" value="ECO:0007669"/>
    <property type="project" value="InterPro"/>
</dbReference>
<evidence type="ECO:0000256" key="6">
    <source>
        <dbReference type="ARBA" id="ARBA00022989"/>
    </source>
</evidence>
<accession>A0AAW9RU68</accession>
<evidence type="ECO:0000256" key="1">
    <source>
        <dbReference type="ARBA" id="ARBA00004429"/>
    </source>
</evidence>
<comment type="similarity">
    <text evidence="2">Belongs to the binding-protein-dependent transport system permease family. HisMQ subfamily.</text>
</comment>
<evidence type="ECO:0000256" key="4">
    <source>
        <dbReference type="ARBA" id="ARBA00022475"/>
    </source>
</evidence>
<reference evidence="10 11" key="1">
    <citation type="submission" date="2024-02" db="EMBL/GenBank/DDBJ databases">
        <title>Genome analysis and characterization of Microbaculum marinisediminis sp. nov., isolated from marine sediment.</title>
        <authorList>
            <person name="Du Z.-J."/>
            <person name="Ye Y.-Q."/>
            <person name="Zhang Z.-R."/>
            <person name="Yuan S.-M."/>
            <person name="Zhang X.-Y."/>
        </authorList>
    </citation>
    <scope>NUCLEOTIDE SEQUENCE [LARGE SCALE GENOMIC DNA]</scope>
    <source>
        <strain evidence="10 11">SDUM1044001</strain>
    </source>
</reference>
<dbReference type="AlphaFoldDB" id="A0AAW9RU68"/>
<proteinExistence type="inferred from homology"/>
<keyword evidence="5 8" id="KW-0812">Transmembrane</keyword>
<dbReference type="PANTHER" id="PTHR30614">
    <property type="entry name" value="MEMBRANE COMPONENT OF AMINO ACID ABC TRANSPORTER"/>
    <property type="match status" value="1"/>
</dbReference>
<keyword evidence="6 8" id="KW-1133">Transmembrane helix</keyword>
<dbReference type="SUPFAM" id="SSF161098">
    <property type="entry name" value="MetI-like"/>
    <property type="match status" value="1"/>
</dbReference>
<evidence type="ECO:0000313" key="11">
    <source>
        <dbReference type="Proteomes" id="UP001378188"/>
    </source>
</evidence>
<dbReference type="InterPro" id="IPR000515">
    <property type="entry name" value="MetI-like"/>
</dbReference>
<feature type="transmembrane region" description="Helical" evidence="8">
    <location>
        <begin position="354"/>
        <end position="376"/>
    </location>
</feature>
<feature type="transmembrane region" description="Helical" evidence="8">
    <location>
        <begin position="204"/>
        <end position="223"/>
    </location>
</feature>
<feature type="transmembrane region" description="Helical" evidence="8">
    <location>
        <begin position="45"/>
        <end position="66"/>
    </location>
</feature>
<evidence type="ECO:0000256" key="2">
    <source>
        <dbReference type="ARBA" id="ARBA00010072"/>
    </source>
</evidence>
<dbReference type="CDD" id="cd06261">
    <property type="entry name" value="TM_PBP2"/>
    <property type="match status" value="1"/>
</dbReference>
<evidence type="ECO:0000256" key="7">
    <source>
        <dbReference type="ARBA" id="ARBA00023136"/>
    </source>
</evidence>
<keyword evidence="11" id="KW-1185">Reference proteome</keyword>
<keyword evidence="7 8" id="KW-0472">Membrane</keyword>
<gene>
    <name evidence="10" type="ORF">V3328_20025</name>
</gene>
<organism evidence="10 11">
    <name type="scientific">Microbaculum marinum</name>
    <dbReference type="NCBI Taxonomy" id="1764581"/>
    <lineage>
        <taxon>Bacteria</taxon>
        <taxon>Pseudomonadati</taxon>
        <taxon>Pseudomonadota</taxon>
        <taxon>Alphaproteobacteria</taxon>
        <taxon>Hyphomicrobiales</taxon>
        <taxon>Tepidamorphaceae</taxon>
        <taxon>Microbaculum</taxon>
    </lineage>
</organism>
<dbReference type="EMBL" id="JAZHOF010000008">
    <property type="protein sequence ID" value="MEJ8573787.1"/>
    <property type="molecule type" value="Genomic_DNA"/>
</dbReference>
<evidence type="ECO:0000313" key="10">
    <source>
        <dbReference type="EMBL" id="MEJ8573787.1"/>
    </source>
</evidence>
<comment type="subcellular location">
    <subcellularLocation>
        <location evidence="1">Cell inner membrane</location>
        <topology evidence="1">Multi-pass membrane protein</topology>
    </subcellularLocation>
    <subcellularLocation>
        <location evidence="8">Cell membrane</location>
        <topology evidence="8">Multi-pass membrane protein</topology>
    </subcellularLocation>
</comment>
<dbReference type="RefSeq" id="WP_340331481.1">
    <property type="nucleotide sequence ID" value="NZ_JAZHOF010000008.1"/>
</dbReference>
<evidence type="ECO:0000256" key="5">
    <source>
        <dbReference type="ARBA" id="ARBA00022692"/>
    </source>
</evidence>
<dbReference type="InterPro" id="IPR035906">
    <property type="entry name" value="MetI-like_sf"/>
</dbReference>
<evidence type="ECO:0000256" key="8">
    <source>
        <dbReference type="RuleBase" id="RU363032"/>
    </source>
</evidence>
<feature type="transmembrane region" description="Helical" evidence="8">
    <location>
        <begin position="141"/>
        <end position="160"/>
    </location>
</feature>
<protein>
    <submittedName>
        <fullName evidence="10">Amino acid ABC transporter permease</fullName>
    </submittedName>
</protein>
<feature type="transmembrane region" description="Helical" evidence="8">
    <location>
        <begin position="172"/>
        <end position="192"/>
    </location>
</feature>
<evidence type="ECO:0000259" key="9">
    <source>
        <dbReference type="PROSITE" id="PS50928"/>
    </source>
</evidence>
<dbReference type="InterPro" id="IPR043429">
    <property type="entry name" value="ArtM/GltK/GlnP/TcyL/YhdX-like"/>
</dbReference>
<dbReference type="GO" id="GO:0006865">
    <property type="term" value="P:amino acid transport"/>
    <property type="evidence" value="ECO:0007669"/>
    <property type="project" value="TreeGrafter"/>
</dbReference>
<feature type="transmembrane region" description="Helical" evidence="8">
    <location>
        <begin position="112"/>
        <end position="129"/>
    </location>
</feature>
<dbReference type="PANTHER" id="PTHR30614:SF41">
    <property type="entry name" value="INNER MEMBRANE AMINO-ACID ABC TRANSPORTER PERMEASE PROTEIN YHDY"/>
    <property type="match status" value="1"/>
</dbReference>
<dbReference type="PROSITE" id="PS50928">
    <property type="entry name" value="ABC_TM1"/>
    <property type="match status" value="1"/>
</dbReference>